<feature type="compositionally biased region" description="Basic residues" evidence="1">
    <location>
        <begin position="44"/>
        <end position="74"/>
    </location>
</feature>
<dbReference type="InterPro" id="IPR012677">
    <property type="entry name" value="Nucleotide-bd_a/b_plait_sf"/>
</dbReference>
<proteinExistence type="predicted"/>
<dbReference type="SUPFAM" id="SSF54928">
    <property type="entry name" value="RNA-binding domain, RBD"/>
    <property type="match status" value="1"/>
</dbReference>
<dbReference type="CDD" id="cd12363">
    <property type="entry name" value="RRM_TRA2"/>
    <property type="match status" value="1"/>
</dbReference>
<feature type="compositionally biased region" description="Basic and acidic residues" evidence="1">
    <location>
        <begin position="222"/>
        <end position="232"/>
    </location>
</feature>
<comment type="caution">
    <text evidence="2">The sequence shown here is derived from an EMBL/GenBank/DDBJ whole genome shotgun (WGS) entry which is preliminary data.</text>
</comment>
<dbReference type="PANTHER" id="PTHR48034">
    <property type="entry name" value="TRANSFORMER-2 SEX-DETERMINING PROTEIN-RELATED"/>
    <property type="match status" value="1"/>
</dbReference>
<dbReference type="Proteomes" id="UP000749559">
    <property type="component" value="Unassembled WGS sequence"/>
</dbReference>
<dbReference type="InterPro" id="IPR050441">
    <property type="entry name" value="RBM"/>
</dbReference>
<dbReference type="AlphaFoldDB" id="A0A8J1Y4B1"/>
<evidence type="ECO:0000256" key="1">
    <source>
        <dbReference type="SAM" id="MobiDB-lite"/>
    </source>
</evidence>
<dbReference type="OrthoDB" id="439808at2759"/>
<feature type="compositionally biased region" description="Basic and acidic residues" evidence="1">
    <location>
        <begin position="194"/>
        <end position="213"/>
    </location>
</feature>
<feature type="region of interest" description="Disordered" evidence="1">
    <location>
        <begin position="1"/>
        <end position="98"/>
    </location>
</feature>
<dbReference type="InterPro" id="IPR000504">
    <property type="entry name" value="RRM_dom"/>
</dbReference>
<reference evidence="2" key="1">
    <citation type="submission" date="2022-03" db="EMBL/GenBank/DDBJ databases">
        <authorList>
            <person name="Martin C."/>
        </authorList>
    </citation>
    <scope>NUCLEOTIDE SEQUENCE</scope>
</reference>
<dbReference type="SMART" id="SM00360">
    <property type="entry name" value="RRM"/>
    <property type="match status" value="1"/>
</dbReference>
<dbReference type="Gene3D" id="3.30.70.330">
    <property type="match status" value="1"/>
</dbReference>
<name>A0A8J1Y4B1_OWEFU</name>
<dbReference type="PROSITE" id="PS50102">
    <property type="entry name" value="RRM"/>
    <property type="match status" value="1"/>
</dbReference>
<evidence type="ECO:0000313" key="2">
    <source>
        <dbReference type="EMBL" id="CAH1788520.1"/>
    </source>
</evidence>
<gene>
    <name evidence="2" type="ORF">OFUS_LOCUS14034</name>
</gene>
<protein>
    <submittedName>
        <fullName evidence="2">Uncharacterized protein</fullName>
    </submittedName>
</protein>
<feature type="compositionally biased region" description="Basic residues" evidence="1">
    <location>
        <begin position="233"/>
        <end position="275"/>
    </location>
</feature>
<dbReference type="Pfam" id="PF00076">
    <property type="entry name" value="RRM_1"/>
    <property type="match status" value="1"/>
</dbReference>
<feature type="region of interest" description="Disordered" evidence="1">
    <location>
        <begin position="172"/>
        <end position="275"/>
    </location>
</feature>
<feature type="compositionally biased region" description="Basic residues" evidence="1">
    <location>
        <begin position="16"/>
        <end position="35"/>
    </location>
</feature>
<accession>A0A8J1Y4B1</accession>
<dbReference type="GO" id="GO:0003723">
    <property type="term" value="F:RNA binding"/>
    <property type="evidence" value="ECO:0007669"/>
    <property type="project" value="UniProtKB-UniRule"/>
</dbReference>
<evidence type="ECO:0000313" key="3">
    <source>
        <dbReference type="Proteomes" id="UP000749559"/>
    </source>
</evidence>
<sequence length="275" mass="33084">MSDVEDRSLNGDRSRSRSRSRSYKSQSRSRSKSRTRYASDSRSRSRSRSRSGSTRRRRSSRHSRSRSRSHRGRERSRSPMSSRRRHLGNRDRPQTSNCVGVFGLSLTTQERDLKDVFSKYGDIENLQIVYDHKTGRSRGFAFIYYRKEEDAIEAKERAPGMDIDGRPIRVDYSITERAHTPTPGVYLGKSSRPSRRDERDRDYDRYERRDRGYSSRSSYYDRGYDRDRDRGYYSRRRSPSPYYRRRSPSPYYRRRSPSPYHRRSRSRSWSPRRYR</sequence>
<feature type="compositionally biased region" description="Basic and acidic residues" evidence="1">
    <location>
        <begin position="1"/>
        <end position="15"/>
    </location>
</feature>
<keyword evidence="3" id="KW-1185">Reference proteome</keyword>
<dbReference type="EMBL" id="CAIIXF020000007">
    <property type="protein sequence ID" value="CAH1788520.1"/>
    <property type="molecule type" value="Genomic_DNA"/>
</dbReference>
<dbReference type="InterPro" id="IPR035979">
    <property type="entry name" value="RBD_domain_sf"/>
</dbReference>
<organism evidence="2 3">
    <name type="scientific">Owenia fusiformis</name>
    <name type="common">Polychaete worm</name>
    <dbReference type="NCBI Taxonomy" id="6347"/>
    <lineage>
        <taxon>Eukaryota</taxon>
        <taxon>Metazoa</taxon>
        <taxon>Spiralia</taxon>
        <taxon>Lophotrochozoa</taxon>
        <taxon>Annelida</taxon>
        <taxon>Polychaeta</taxon>
        <taxon>Sedentaria</taxon>
        <taxon>Canalipalpata</taxon>
        <taxon>Sabellida</taxon>
        <taxon>Oweniida</taxon>
        <taxon>Oweniidae</taxon>
        <taxon>Owenia</taxon>
    </lineage>
</organism>